<sequence>MSEIFSLLKELITYIFSVYQQAGIEALVNSTHPSIDDLLRLLDQVQNNIEPTQLNAIQAVILTKLLLTDIKANSEDCQSYSDQFEQLIKSLSTIDQRENLI</sequence>
<gene>
    <name evidence="1" type="ORF">NCTC12227_00325</name>
</gene>
<reference evidence="1 2" key="1">
    <citation type="submission" date="2018-12" db="EMBL/GenBank/DDBJ databases">
        <authorList>
            <consortium name="Pathogen Informatics"/>
        </authorList>
    </citation>
    <scope>NUCLEOTIDE SEQUENCE [LARGE SCALE GENOMIC DNA]</scope>
    <source>
        <strain evidence="1 2">NCTC12227</strain>
    </source>
</reference>
<dbReference type="EMBL" id="LR134516">
    <property type="protein sequence ID" value="VEJ20616.1"/>
    <property type="molecule type" value="Genomic_DNA"/>
</dbReference>
<dbReference type="KEGG" id="nani:NCTC12227_00325"/>
<proteinExistence type="predicted"/>
<name>A0A3S5BPM6_9NEIS</name>
<keyword evidence="2" id="KW-1185">Reference proteome</keyword>
<evidence type="ECO:0000313" key="1">
    <source>
        <dbReference type="EMBL" id="VEJ20616.1"/>
    </source>
</evidence>
<organism evidence="1 2">
    <name type="scientific">Neisseria animaloris</name>
    <dbReference type="NCBI Taxonomy" id="326522"/>
    <lineage>
        <taxon>Bacteria</taxon>
        <taxon>Pseudomonadati</taxon>
        <taxon>Pseudomonadota</taxon>
        <taxon>Betaproteobacteria</taxon>
        <taxon>Neisseriales</taxon>
        <taxon>Neisseriaceae</taxon>
        <taxon>Neisseria</taxon>
    </lineage>
</organism>
<evidence type="ECO:0000313" key="2">
    <source>
        <dbReference type="Proteomes" id="UP000268229"/>
    </source>
</evidence>
<dbReference type="Proteomes" id="UP000268229">
    <property type="component" value="Chromosome"/>
</dbReference>
<accession>A0A3S5BPM6</accession>
<dbReference type="AlphaFoldDB" id="A0A3S5BPM6"/>
<protein>
    <submittedName>
        <fullName evidence="1">Uncharacterized protein</fullName>
    </submittedName>
</protein>